<dbReference type="Proteomes" id="UP001056855">
    <property type="component" value="Chromosome"/>
</dbReference>
<proteinExistence type="predicted"/>
<gene>
    <name evidence="2" type="ORF">NGM29_11735</name>
</gene>
<protein>
    <submittedName>
        <fullName evidence="2">Uncharacterized protein</fullName>
    </submittedName>
</protein>
<keyword evidence="1" id="KW-0812">Transmembrane</keyword>
<sequence>MSTKTTTDSAQATEHLYRGLKVLRGSLLLSTVLIGIILFLVAVFLEVVNQSSVMLTEHDGVFAAMFGVFGISAVLAGGLSYLVIKLLQRQ</sequence>
<evidence type="ECO:0000256" key="1">
    <source>
        <dbReference type="SAM" id="Phobius"/>
    </source>
</evidence>
<name>A0A9E7N8Z1_9EURY</name>
<dbReference type="AlphaFoldDB" id="A0A9E7N8Z1"/>
<dbReference type="EMBL" id="CP100355">
    <property type="protein sequence ID" value="UTF52460.1"/>
    <property type="molecule type" value="Genomic_DNA"/>
</dbReference>
<dbReference type="GeneID" id="73290727"/>
<dbReference type="RefSeq" id="WP_254156394.1">
    <property type="nucleotide sequence ID" value="NZ_CP100355.1"/>
</dbReference>
<keyword evidence="3" id="KW-1185">Reference proteome</keyword>
<evidence type="ECO:0000313" key="3">
    <source>
        <dbReference type="Proteomes" id="UP001056855"/>
    </source>
</evidence>
<organism evidence="2 3">
    <name type="scientific">Natronosalvus rutilus</name>
    <dbReference type="NCBI Taxonomy" id="2953753"/>
    <lineage>
        <taxon>Archaea</taxon>
        <taxon>Methanobacteriati</taxon>
        <taxon>Methanobacteriota</taxon>
        <taxon>Stenosarchaea group</taxon>
        <taxon>Halobacteria</taxon>
        <taxon>Halobacteriales</taxon>
        <taxon>Natrialbaceae</taxon>
        <taxon>Natronosalvus</taxon>
    </lineage>
</organism>
<feature type="transmembrane region" description="Helical" evidence="1">
    <location>
        <begin position="60"/>
        <end position="84"/>
    </location>
</feature>
<dbReference type="KEGG" id="sawl:NGM29_11735"/>
<keyword evidence="1" id="KW-0472">Membrane</keyword>
<reference evidence="2" key="1">
    <citation type="submission" date="2022-06" db="EMBL/GenBank/DDBJ databases">
        <title>Diverse halophilic archaea isolated from saline environments.</title>
        <authorList>
            <person name="Cui H.-L."/>
        </authorList>
    </citation>
    <scope>NUCLEOTIDE SEQUENCE</scope>
    <source>
        <strain evidence="2">WLHS1</strain>
    </source>
</reference>
<evidence type="ECO:0000313" key="2">
    <source>
        <dbReference type="EMBL" id="UTF52460.1"/>
    </source>
</evidence>
<accession>A0A9E7N8Z1</accession>
<keyword evidence="1" id="KW-1133">Transmembrane helix</keyword>
<feature type="transmembrane region" description="Helical" evidence="1">
    <location>
        <begin position="27"/>
        <end position="48"/>
    </location>
</feature>